<name>E2C3P5_HARSA</name>
<dbReference type="AlphaFoldDB" id="E2C3P5"/>
<dbReference type="Proteomes" id="UP000008237">
    <property type="component" value="Unassembled WGS sequence"/>
</dbReference>
<dbReference type="OMA" id="WDECEEV"/>
<dbReference type="EMBL" id="GL452350">
    <property type="protein sequence ID" value="EFN77435.1"/>
    <property type="molecule type" value="Genomic_DNA"/>
</dbReference>
<organism evidence="3">
    <name type="scientific">Harpegnathos saltator</name>
    <name type="common">Jerdon's jumping ant</name>
    <dbReference type="NCBI Taxonomy" id="610380"/>
    <lineage>
        <taxon>Eukaryota</taxon>
        <taxon>Metazoa</taxon>
        <taxon>Ecdysozoa</taxon>
        <taxon>Arthropoda</taxon>
        <taxon>Hexapoda</taxon>
        <taxon>Insecta</taxon>
        <taxon>Pterygota</taxon>
        <taxon>Neoptera</taxon>
        <taxon>Endopterygota</taxon>
        <taxon>Hymenoptera</taxon>
        <taxon>Apocrita</taxon>
        <taxon>Aculeata</taxon>
        <taxon>Formicoidea</taxon>
        <taxon>Formicidae</taxon>
        <taxon>Ponerinae</taxon>
        <taxon>Ponerini</taxon>
        <taxon>Harpegnathos</taxon>
    </lineage>
</organism>
<accession>E2C3P5</accession>
<sequence>MHRSPQKGEEGSGGKEKYWGYRMMEELKEMKGGLKEMKGAMMEEVRKQGKEMKKELEELRKQIEEREREGRREREGMRETIERLEEEMRGKRGEIGEGNNEDISERMRGVERKLEMREREERRRNVVIGGLRGREIEAREKMREIFKEVGIVAEIEEIEEMRRIGMEKGTEEGRRILKISKIEGKKEIMVRRRELREKGIRIDDDLTWKERKMRWRIENIAREERGTGTNVWVKYRRIRIDGKWWRWNEEEDKLKGEEERIWGEKGEGKGGGGNKGENGEKERTEEKWMEDDVLERSRSDK</sequence>
<dbReference type="InParanoid" id="E2C3P5"/>
<feature type="region of interest" description="Disordered" evidence="1">
    <location>
        <begin position="252"/>
        <end position="301"/>
    </location>
</feature>
<protein>
    <submittedName>
        <fullName evidence="2">Uncharacterized protein</fullName>
    </submittedName>
</protein>
<evidence type="ECO:0000313" key="3">
    <source>
        <dbReference type="Proteomes" id="UP000008237"/>
    </source>
</evidence>
<feature type="compositionally biased region" description="Basic and acidic residues" evidence="1">
    <location>
        <begin position="252"/>
        <end position="268"/>
    </location>
</feature>
<evidence type="ECO:0000313" key="2">
    <source>
        <dbReference type="EMBL" id="EFN77435.1"/>
    </source>
</evidence>
<gene>
    <name evidence="2" type="ORF">EAI_11094</name>
</gene>
<keyword evidence="3" id="KW-1185">Reference proteome</keyword>
<proteinExistence type="predicted"/>
<evidence type="ECO:0000256" key="1">
    <source>
        <dbReference type="SAM" id="MobiDB-lite"/>
    </source>
</evidence>
<feature type="compositionally biased region" description="Basic and acidic residues" evidence="1">
    <location>
        <begin position="277"/>
        <end position="287"/>
    </location>
</feature>
<reference evidence="2 3" key="1">
    <citation type="journal article" date="2010" name="Science">
        <title>Genomic comparison of the ants Camponotus floridanus and Harpegnathos saltator.</title>
        <authorList>
            <person name="Bonasio R."/>
            <person name="Zhang G."/>
            <person name="Ye C."/>
            <person name="Mutti N.S."/>
            <person name="Fang X."/>
            <person name="Qin N."/>
            <person name="Donahue G."/>
            <person name="Yang P."/>
            <person name="Li Q."/>
            <person name="Li C."/>
            <person name="Zhang P."/>
            <person name="Huang Z."/>
            <person name="Berger S.L."/>
            <person name="Reinberg D."/>
            <person name="Wang J."/>
            <person name="Liebig J."/>
        </authorList>
    </citation>
    <scope>NUCLEOTIDE SEQUENCE [LARGE SCALE GENOMIC DNA]</scope>
    <source>
        <strain evidence="2 3">R22 G/1</strain>
    </source>
</reference>
<feature type="region of interest" description="Disordered" evidence="1">
    <location>
        <begin position="64"/>
        <end position="83"/>
    </location>
</feature>